<evidence type="ECO:0000313" key="4">
    <source>
        <dbReference type="Proteomes" id="UP000008281"/>
    </source>
</evidence>
<feature type="transmembrane region" description="Helical" evidence="1">
    <location>
        <begin position="61"/>
        <end position="81"/>
    </location>
</feature>
<gene>
    <name evidence="2" type="ORF">CRE_00539</name>
    <name evidence="3" type="ORF">GCK72_024766</name>
</gene>
<dbReference type="STRING" id="31234.E3LCW9"/>
<proteinExistence type="predicted"/>
<dbReference type="eggNOG" id="ENOG502R160">
    <property type="taxonomic scope" value="Eukaryota"/>
</dbReference>
<keyword evidence="1" id="KW-1133">Transmembrane helix</keyword>
<dbReference type="AlphaFoldDB" id="E3LCW9"/>
<dbReference type="Proteomes" id="UP000483820">
    <property type="component" value="Chromosome X"/>
</dbReference>
<reference evidence="2" key="1">
    <citation type="submission" date="2007-07" db="EMBL/GenBank/DDBJ databases">
        <title>PCAP assembly of the Caenorhabditis remanei genome.</title>
        <authorList>
            <consortium name="The Caenorhabditis remanei Sequencing Consortium"/>
            <person name="Wilson R.K."/>
        </authorList>
    </citation>
    <scope>NUCLEOTIDE SEQUENCE [LARGE SCALE GENOMIC DNA]</scope>
    <source>
        <strain evidence="2">PB4641</strain>
    </source>
</reference>
<keyword evidence="1" id="KW-0472">Membrane</keyword>
<dbReference type="OrthoDB" id="5861694at2759"/>
<evidence type="ECO:0000256" key="1">
    <source>
        <dbReference type="SAM" id="Phobius"/>
    </source>
</evidence>
<dbReference type="GeneID" id="9824109"/>
<dbReference type="FunCoup" id="E3LCW9">
    <property type="interactions" value="493"/>
</dbReference>
<accession>E3LCW9</accession>
<sequence length="264" mass="30642">MLNTKLITQLVLLSTIFSVVVLLSIKFLEIQKDYPRKNFCIACPSLAEGSLLRRIEIEINFNLLLMCDFLSMMMIILLFIIERYYEHPTYLFAFHVCRFIFNATNLATSDILPKIMKPMLREFCGFGGECSDKTVLPHTTVGLLYLIYFAVLLTNFSITIILMYFYEPYYQTRHTPIILHVIDTPRRSRPVLKLDMPPVFDAPPRYSSFNRSPSPPKMLRAAIPVANQKKYHRLESSDSFFFRNSKNKIAPSTLPQFQPQIMAC</sequence>
<keyword evidence="1" id="KW-0812">Transmembrane</keyword>
<dbReference type="OMA" id="IILMYFY"/>
<keyword evidence="4" id="KW-1185">Reference proteome</keyword>
<feature type="transmembrane region" description="Helical" evidence="1">
    <location>
        <begin position="143"/>
        <end position="166"/>
    </location>
</feature>
<evidence type="ECO:0000313" key="5">
    <source>
        <dbReference type="Proteomes" id="UP000483820"/>
    </source>
</evidence>
<evidence type="ECO:0000313" key="3">
    <source>
        <dbReference type="EMBL" id="KAF1748299.1"/>
    </source>
</evidence>
<dbReference type="EMBL" id="WUAV01000006">
    <property type="protein sequence ID" value="KAF1748299.1"/>
    <property type="molecule type" value="Genomic_DNA"/>
</dbReference>
<evidence type="ECO:0000313" key="2">
    <source>
        <dbReference type="EMBL" id="EFO82732.1"/>
    </source>
</evidence>
<feature type="transmembrane region" description="Helical" evidence="1">
    <location>
        <begin position="6"/>
        <end position="28"/>
    </location>
</feature>
<reference evidence="3 5" key="2">
    <citation type="submission" date="2019-12" db="EMBL/GenBank/DDBJ databases">
        <title>Chromosome-level assembly of the Caenorhabditis remanei genome.</title>
        <authorList>
            <person name="Teterina A.A."/>
            <person name="Willis J.H."/>
            <person name="Phillips P.C."/>
        </authorList>
    </citation>
    <scope>NUCLEOTIDE SEQUENCE [LARGE SCALE GENOMIC DNA]</scope>
    <source>
        <strain evidence="3 5">PX506</strain>
        <tissue evidence="3">Whole organism</tissue>
    </source>
</reference>
<dbReference type="KEGG" id="crq:GCK72_024766"/>
<dbReference type="HOGENOM" id="CLU_091815_0_0_1"/>
<organism evidence="4">
    <name type="scientific">Caenorhabditis remanei</name>
    <name type="common">Caenorhabditis vulgaris</name>
    <dbReference type="NCBI Taxonomy" id="31234"/>
    <lineage>
        <taxon>Eukaryota</taxon>
        <taxon>Metazoa</taxon>
        <taxon>Ecdysozoa</taxon>
        <taxon>Nematoda</taxon>
        <taxon>Chromadorea</taxon>
        <taxon>Rhabditida</taxon>
        <taxon>Rhabditina</taxon>
        <taxon>Rhabditomorpha</taxon>
        <taxon>Rhabditoidea</taxon>
        <taxon>Rhabditidae</taxon>
        <taxon>Peloderinae</taxon>
        <taxon>Caenorhabditis</taxon>
    </lineage>
</organism>
<name>E3LCW9_CAERE</name>
<dbReference type="Proteomes" id="UP000008281">
    <property type="component" value="Unassembled WGS sequence"/>
</dbReference>
<dbReference type="RefSeq" id="XP_003118134.1">
    <property type="nucleotide sequence ID" value="XM_003118086.1"/>
</dbReference>
<protein>
    <submittedName>
        <fullName evidence="2">Uncharacterized protein</fullName>
    </submittedName>
</protein>
<dbReference type="EMBL" id="DS268407">
    <property type="protein sequence ID" value="EFO82732.1"/>
    <property type="molecule type" value="Genomic_DNA"/>
</dbReference>
<dbReference type="CTD" id="9824109"/>